<feature type="transmembrane region" description="Helical" evidence="1">
    <location>
        <begin position="69"/>
        <end position="87"/>
    </location>
</feature>
<dbReference type="Proteomes" id="UP000277580">
    <property type="component" value="Unassembled WGS sequence"/>
</dbReference>
<dbReference type="EMBL" id="ML119107">
    <property type="protein sequence ID" value="RPB16819.1"/>
    <property type="molecule type" value="Genomic_DNA"/>
</dbReference>
<evidence type="ECO:0000313" key="2">
    <source>
        <dbReference type="EMBL" id="RPB16819.1"/>
    </source>
</evidence>
<evidence type="ECO:0000256" key="1">
    <source>
        <dbReference type="SAM" id="Phobius"/>
    </source>
</evidence>
<protein>
    <submittedName>
        <fullName evidence="2">Uncharacterized protein</fullName>
    </submittedName>
</protein>
<dbReference type="AlphaFoldDB" id="A0A3N4L5S6"/>
<accession>A0A3N4L5S6</accession>
<reference evidence="2 3" key="1">
    <citation type="journal article" date="2018" name="Nat. Ecol. Evol.">
        <title>Pezizomycetes genomes reveal the molecular basis of ectomycorrhizal truffle lifestyle.</title>
        <authorList>
            <person name="Murat C."/>
            <person name="Payen T."/>
            <person name="Noel B."/>
            <person name="Kuo A."/>
            <person name="Morin E."/>
            <person name="Chen J."/>
            <person name="Kohler A."/>
            <person name="Krizsan K."/>
            <person name="Balestrini R."/>
            <person name="Da Silva C."/>
            <person name="Montanini B."/>
            <person name="Hainaut M."/>
            <person name="Levati E."/>
            <person name="Barry K.W."/>
            <person name="Belfiori B."/>
            <person name="Cichocki N."/>
            <person name="Clum A."/>
            <person name="Dockter R.B."/>
            <person name="Fauchery L."/>
            <person name="Guy J."/>
            <person name="Iotti M."/>
            <person name="Le Tacon F."/>
            <person name="Lindquist E.A."/>
            <person name="Lipzen A."/>
            <person name="Malagnac F."/>
            <person name="Mello A."/>
            <person name="Molinier V."/>
            <person name="Miyauchi S."/>
            <person name="Poulain J."/>
            <person name="Riccioni C."/>
            <person name="Rubini A."/>
            <person name="Sitrit Y."/>
            <person name="Splivallo R."/>
            <person name="Traeger S."/>
            <person name="Wang M."/>
            <person name="Zifcakova L."/>
            <person name="Wipf D."/>
            <person name="Zambonelli A."/>
            <person name="Paolocci F."/>
            <person name="Nowrousian M."/>
            <person name="Ottonello S."/>
            <person name="Baldrian P."/>
            <person name="Spatafora J.W."/>
            <person name="Henrissat B."/>
            <person name="Nagy L.G."/>
            <person name="Aury J.M."/>
            <person name="Wincker P."/>
            <person name="Grigoriev I.V."/>
            <person name="Bonfante P."/>
            <person name="Martin F.M."/>
        </authorList>
    </citation>
    <scope>NUCLEOTIDE SEQUENCE [LARGE SCALE GENOMIC DNA]</scope>
    <source>
        <strain evidence="2 3">CCBAS932</strain>
    </source>
</reference>
<proteinExistence type="predicted"/>
<dbReference type="InParanoid" id="A0A3N4L5S6"/>
<feature type="transmembrane region" description="Helical" evidence="1">
    <location>
        <begin position="12"/>
        <end position="34"/>
    </location>
</feature>
<sequence length="125" mass="14940">MVYQARRRTFLHFYFFFILPFRPWPFISSLWFFYIKLTETRFLSALLYLIFLFLLYGRDQKALLAGGRESYFGVLSFLVSVCLKLSSPFLLSQVPLIHCIYISLTTYLVLYISDMNENEVKKPIY</sequence>
<name>A0A3N4L5S6_9PEZI</name>
<feature type="transmembrane region" description="Helical" evidence="1">
    <location>
        <begin position="40"/>
        <end position="57"/>
    </location>
</feature>
<keyword evidence="1" id="KW-0472">Membrane</keyword>
<feature type="transmembrane region" description="Helical" evidence="1">
    <location>
        <begin position="93"/>
        <end position="112"/>
    </location>
</feature>
<keyword evidence="3" id="KW-1185">Reference proteome</keyword>
<gene>
    <name evidence="2" type="ORF">P167DRAFT_194281</name>
</gene>
<organism evidence="2 3">
    <name type="scientific">Morchella conica CCBAS932</name>
    <dbReference type="NCBI Taxonomy" id="1392247"/>
    <lineage>
        <taxon>Eukaryota</taxon>
        <taxon>Fungi</taxon>
        <taxon>Dikarya</taxon>
        <taxon>Ascomycota</taxon>
        <taxon>Pezizomycotina</taxon>
        <taxon>Pezizomycetes</taxon>
        <taxon>Pezizales</taxon>
        <taxon>Morchellaceae</taxon>
        <taxon>Morchella</taxon>
    </lineage>
</organism>
<evidence type="ECO:0000313" key="3">
    <source>
        <dbReference type="Proteomes" id="UP000277580"/>
    </source>
</evidence>
<keyword evidence="1" id="KW-1133">Transmembrane helix</keyword>
<keyword evidence="1" id="KW-0812">Transmembrane</keyword>